<sequence>MNKPYVALSKAIAALCQEGLRRKARAEDILTSLLAALAKTKPPSTAKPPESTVKRYKFCNVNGHDLNNCFHTTRILRKAKSPHSQGADSSTDQPPPSNKKGANPDQLPRPAAHLSHNSAGPSTKTMKNPTTLVWR</sequence>
<dbReference type="EMBL" id="PGCJ01001074">
    <property type="protein sequence ID" value="PLW10109.1"/>
    <property type="molecule type" value="Genomic_DNA"/>
</dbReference>
<comment type="caution">
    <text evidence="2">The sequence shown here is derived from an EMBL/GenBank/DDBJ whole genome shotgun (WGS) entry which is preliminary data.</text>
</comment>
<dbReference type="Proteomes" id="UP000235388">
    <property type="component" value="Unassembled WGS sequence"/>
</dbReference>
<accession>A0A2N5SA49</accession>
<feature type="compositionally biased region" description="Polar residues" evidence="1">
    <location>
        <begin position="82"/>
        <end position="92"/>
    </location>
</feature>
<evidence type="ECO:0000313" key="3">
    <source>
        <dbReference type="Proteomes" id="UP000235388"/>
    </source>
</evidence>
<evidence type="ECO:0000256" key="1">
    <source>
        <dbReference type="SAM" id="MobiDB-lite"/>
    </source>
</evidence>
<proteinExistence type="predicted"/>
<organism evidence="2 3">
    <name type="scientific">Puccinia coronata f. sp. avenae</name>
    <dbReference type="NCBI Taxonomy" id="200324"/>
    <lineage>
        <taxon>Eukaryota</taxon>
        <taxon>Fungi</taxon>
        <taxon>Dikarya</taxon>
        <taxon>Basidiomycota</taxon>
        <taxon>Pucciniomycotina</taxon>
        <taxon>Pucciniomycetes</taxon>
        <taxon>Pucciniales</taxon>
        <taxon>Pucciniaceae</taxon>
        <taxon>Puccinia</taxon>
    </lineage>
</organism>
<feature type="compositionally biased region" description="Polar residues" evidence="1">
    <location>
        <begin position="115"/>
        <end position="135"/>
    </location>
</feature>
<name>A0A2N5SA49_9BASI</name>
<protein>
    <submittedName>
        <fullName evidence="2">Uncharacterized protein</fullName>
    </submittedName>
</protein>
<evidence type="ECO:0000313" key="2">
    <source>
        <dbReference type="EMBL" id="PLW10109.1"/>
    </source>
</evidence>
<dbReference type="AlphaFoldDB" id="A0A2N5SA49"/>
<keyword evidence="3" id="KW-1185">Reference proteome</keyword>
<reference evidence="2 3" key="1">
    <citation type="submission" date="2017-11" db="EMBL/GenBank/DDBJ databases">
        <title>De novo assembly and phasing of dikaryotic genomes from two isolates of Puccinia coronata f. sp. avenae, the causal agent of oat crown rust.</title>
        <authorList>
            <person name="Miller M.E."/>
            <person name="Zhang Y."/>
            <person name="Omidvar V."/>
            <person name="Sperschneider J."/>
            <person name="Schwessinger B."/>
            <person name="Raley C."/>
            <person name="Palmer J.M."/>
            <person name="Garnica D."/>
            <person name="Upadhyaya N."/>
            <person name="Rathjen J."/>
            <person name="Taylor J.M."/>
            <person name="Park R.F."/>
            <person name="Dodds P.N."/>
            <person name="Hirsch C.D."/>
            <person name="Kianian S.F."/>
            <person name="Figueroa M."/>
        </authorList>
    </citation>
    <scope>NUCLEOTIDE SEQUENCE [LARGE SCALE GENOMIC DNA]</scope>
    <source>
        <strain evidence="2">12NC29</strain>
    </source>
</reference>
<gene>
    <name evidence="2" type="ORF">PCANC_20535</name>
</gene>
<feature type="region of interest" description="Disordered" evidence="1">
    <location>
        <begin position="74"/>
        <end position="135"/>
    </location>
</feature>